<evidence type="ECO:0000313" key="2">
    <source>
        <dbReference type="Proteomes" id="UP000515202"/>
    </source>
</evidence>
<dbReference type="InterPro" id="IPR001245">
    <property type="entry name" value="Ser-Thr/Tyr_kinase_cat_dom"/>
</dbReference>
<feature type="non-terminal residue" evidence="3">
    <location>
        <position position="158"/>
    </location>
</feature>
<reference evidence="3" key="1">
    <citation type="submission" date="2025-08" db="UniProtKB">
        <authorList>
            <consortium name="RefSeq"/>
        </authorList>
    </citation>
    <scope>IDENTIFICATION</scope>
    <source>
        <tissue evidence="3">Kidney</tissue>
    </source>
</reference>
<dbReference type="Proteomes" id="UP000515202">
    <property type="component" value="Unplaced"/>
</dbReference>
<dbReference type="SUPFAM" id="SSF56112">
    <property type="entry name" value="Protein kinase-like (PK-like)"/>
    <property type="match status" value="1"/>
</dbReference>
<feature type="non-terminal residue" evidence="3">
    <location>
        <position position="1"/>
    </location>
</feature>
<dbReference type="AlphaFoldDB" id="A0A6P6C5H8"/>
<sequence length="158" mass="17399">SLGVTIWELFELGAQPYPHHSDRQVLAYAVREQQLKLPKPQLQLALSDRWYEVMQFCWLQPEQRPTAEEVHLLLSYLRAKGATDAEEEFELRWRSLRPGGGGAGPGPGVAGLALGGACELAAASSFPLLEQFAGEGFHADGDDVLTVTETSRGLNFEY</sequence>
<evidence type="ECO:0000259" key="1">
    <source>
        <dbReference type="PROSITE" id="PS50011"/>
    </source>
</evidence>
<dbReference type="InterPro" id="IPR011009">
    <property type="entry name" value="Kinase-like_dom_sf"/>
</dbReference>
<protein>
    <submittedName>
        <fullName evidence="3">Serine/threonine-protein kinase LMTK1-like</fullName>
    </submittedName>
</protein>
<dbReference type="PANTHER" id="PTHR24417">
    <property type="entry name" value="SERINE/THREONINE-PROTEIN KINASE LMTK1"/>
    <property type="match status" value="1"/>
</dbReference>
<feature type="domain" description="Protein kinase" evidence="1">
    <location>
        <begin position="1"/>
        <end position="74"/>
    </location>
</feature>
<dbReference type="GO" id="GO:0007420">
    <property type="term" value="P:brain development"/>
    <property type="evidence" value="ECO:0007669"/>
    <property type="project" value="TreeGrafter"/>
</dbReference>
<name>A0A6P6C5H8_PTEVA</name>
<dbReference type="GO" id="GO:0004713">
    <property type="term" value="F:protein tyrosine kinase activity"/>
    <property type="evidence" value="ECO:0007669"/>
    <property type="project" value="TreeGrafter"/>
</dbReference>
<dbReference type="InterPro" id="IPR000719">
    <property type="entry name" value="Prot_kinase_dom"/>
</dbReference>
<proteinExistence type="predicted"/>
<evidence type="ECO:0000313" key="3">
    <source>
        <dbReference type="RefSeq" id="XP_023382626.1"/>
    </source>
</evidence>
<dbReference type="PANTHER" id="PTHR24417:SF0">
    <property type="entry name" value="SERINE_THREONINE-PROTEIN KINASE LMTK1"/>
    <property type="match status" value="1"/>
</dbReference>
<dbReference type="Pfam" id="PF07714">
    <property type="entry name" value="PK_Tyr_Ser-Thr"/>
    <property type="match status" value="1"/>
</dbReference>
<accession>A0A6P6C5H8</accession>
<dbReference type="RefSeq" id="XP_023382626.1">
    <property type="nucleotide sequence ID" value="XM_023526858.1"/>
</dbReference>
<dbReference type="KEGG" id="pvp:111735034"/>
<keyword evidence="2" id="KW-1185">Reference proteome</keyword>
<organism evidence="2 3">
    <name type="scientific">Pteropus vampyrus</name>
    <name type="common">Large flying fox</name>
    <dbReference type="NCBI Taxonomy" id="132908"/>
    <lineage>
        <taxon>Eukaryota</taxon>
        <taxon>Metazoa</taxon>
        <taxon>Chordata</taxon>
        <taxon>Craniata</taxon>
        <taxon>Vertebrata</taxon>
        <taxon>Euteleostomi</taxon>
        <taxon>Mammalia</taxon>
        <taxon>Eutheria</taxon>
        <taxon>Laurasiatheria</taxon>
        <taxon>Chiroptera</taxon>
        <taxon>Yinpterochiroptera</taxon>
        <taxon>Pteropodoidea</taxon>
        <taxon>Pteropodidae</taxon>
        <taxon>Pteropodinae</taxon>
        <taxon>Pteropus</taxon>
    </lineage>
</organism>
<dbReference type="OrthoDB" id="5973359at2759"/>
<gene>
    <name evidence="3" type="primary">LOC111735034</name>
</gene>
<dbReference type="GeneID" id="111735034"/>
<dbReference type="PROSITE" id="PS50011">
    <property type="entry name" value="PROTEIN_KINASE_DOM"/>
    <property type="match status" value="1"/>
</dbReference>
<dbReference type="Gene3D" id="1.10.510.10">
    <property type="entry name" value="Transferase(Phosphotransferase) domain 1"/>
    <property type="match status" value="1"/>
</dbReference>
<dbReference type="GO" id="GO:0005524">
    <property type="term" value="F:ATP binding"/>
    <property type="evidence" value="ECO:0007669"/>
    <property type="project" value="InterPro"/>
</dbReference>